<evidence type="ECO:0000256" key="6">
    <source>
        <dbReference type="ARBA" id="ARBA00023242"/>
    </source>
</evidence>
<dbReference type="Pfam" id="PF09270">
    <property type="entry name" value="BTD"/>
    <property type="match status" value="1"/>
</dbReference>
<dbReference type="Gene3D" id="2.60.40.10">
    <property type="entry name" value="Immunoglobulins"/>
    <property type="match status" value="1"/>
</dbReference>
<dbReference type="Gene3D" id="2.80.10.50">
    <property type="match status" value="1"/>
</dbReference>
<dbReference type="PANTHER" id="PTHR10665">
    <property type="entry name" value="RECOMBINING BINDING PROTEIN SUPPRESSOR OF HAIRLESS"/>
    <property type="match status" value="1"/>
</dbReference>
<evidence type="ECO:0000313" key="10">
    <source>
        <dbReference type="EMBL" id="KAF0528626.1"/>
    </source>
</evidence>
<dbReference type="SUPFAM" id="SSF81296">
    <property type="entry name" value="E set domains"/>
    <property type="match status" value="1"/>
</dbReference>
<comment type="caution">
    <text evidence="10">The sequence shown here is derived from an EMBL/GenBank/DDBJ whole genome shotgun (WGS) entry which is preliminary data.</text>
</comment>
<keyword evidence="3" id="KW-0805">Transcription regulation</keyword>
<organism evidence="10 11">
    <name type="scientific">Gigaspora margarita</name>
    <dbReference type="NCBI Taxonomy" id="4874"/>
    <lineage>
        <taxon>Eukaryota</taxon>
        <taxon>Fungi</taxon>
        <taxon>Fungi incertae sedis</taxon>
        <taxon>Mucoromycota</taxon>
        <taxon>Glomeromycotina</taxon>
        <taxon>Glomeromycetes</taxon>
        <taxon>Diversisporales</taxon>
        <taxon>Gigasporaceae</taxon>
        <taxon>Gigaspora</taxon>
    </lineage>
</organism>
<dbReference type="Proteomes" id="UP000439903">
    <property type="component" value="Unassembled WGS sequence"/>
</dbReference>
<feature type="compositionally biased region" description="Polar residues" evidence="7">
    <location>
        <begin position="436"/>
        <end position="451"/>
    </location>
</feature>
<accession>A0A8H4EPI3</accession>
<comment type="similarity">
    <text evidence="2">Belongs to the Su(H) family.</text>
</comment>
<evidence type="ECO:0000256" key="2">
    <source>
        <dbReference type="ARBA" id="ARBA00009704"/>
    </source>
</evidence>
<evidence type="ECO:0000256" key="4">
    <source>
        <dbReference type="ARBA" id="ARBA00023125"/>
    </source>
</evidence>
<dbReference type="InterPro" id="IPR036358">
    <property type="entry name" value="BTD_sf"/>
</dbReference>
<feature type="region of interest" description="Disordered" evidence="7">
    <location>
        <begin position="436"/>
        <end position="493"/>
    </location>
</feature>
<feature type="domain" description="Beta-trefoil DNA-binding" evidence="9">
    <location>
        <begin position="716"/>
        <end position="1143"/>
    </location>
</feature>
<dbReference type="GO" id="GO:0005634">
    <property type="term" value="C:nucleus"/>
    <property type="evidence" value="ECO:0007669"/>
    <property type="project" value="UniProtKB-SubCell"/>
</dbReference>
<dbReference type="EMBL" id="WTPW01000266">
    <property type="protein sequence ID" value="KAF0528626.1"/>
    <property type="molecule type" value="Genomic_DNA"/>
</dbReference>
<keyword evidence="6" id="KW-0539">Nucleus</keyword>
<dbReference type="OrthoDB" id="5600360at2759"/>
<reference evidence="10 11" key="1">
    <citation type="journal article" date="2019" name="Environ. Microbiol.">
        <title>At the nexus of three kingdoms: the genome of the mycorrhizal fungus Gigaspora margarita provides insights into plant, endobacterial and fungal interactions.</title>
        <authorList>
            <person name="Venice F."/>
            <person name="Ghignone S."/>
            <person name="Salvioli di Fossalunga A."/>
            <person name="Amselem J."/>
            <person name="Novero M."/>
            <person name="Xianan X."/>
            <person name="Sedzielewska Toro K."/>
            <person name="Morin E."/>
            <person name="Lipzen A."/>
            <person name="Grigoriev I.V."/>
            <person name="Henrissat B."/>
            <person name="Martin F.M."/>
            <person name="Bonfante P."/>
        </authorList>
    </citation>
    <scope>NUCLEOTIDE SEQUENCE [LARGE SCALE GENOMIC DNA]</scope>
    <source>
        <strain evidence="10 11">BEG34</strain>
    </source>
</reference>
<feature type="compositionally biased region" description="Low complexity" evidence="7">
    <location>
        <begin position="109"/>
        <end position="122"/>
    </location>
</feature>
<name>A0A8H4EPI3_GIGMA</name>
<dbReference type="AlphaFoldDB" id="A0A8H4EPI3"/>
<dbReference type="Gene3D" id="2.60.40.1450">
    <property type="entry name" value="LAG1, DNA binding domain"/>
    <property type="match status" value="1"/>
</dbReference>
<dbReference type="GO" id="GO:0001228">
    <property type="term" value="F:DNA-binding transcription activator activity, RNA polymerase II-specific"/>
    <property type="evidence" value="ECO:0007669"/>
    <property type="project" value="InterPro"/>
</dbReference>
<dbReference type="InterPro" id="IPR040159">
    <property type="entry name" value="CLS_fam"/>
</dbReference>
<evidence type="ECO:0000256" key="1">
    <source>
        <dbReference type="ARBA" id="ARBA00004123"/>
    </source>
</evidence>
<feature type="region of interest" description="Disordered" evidence="7">
    <location>
        <begin position="108"/>
        <end position="131"/>
    </location>
</feature>
<evidence type="ECO:0000256" key="3">
    <source>
        <dbReference type="ARBA" id="ARBA00023015"/>
    </source>
</evidence>
<dbReference type="InterPro" id="IPR037095">
    <property type="entry name" value="RBP-J/Cbf11_DNA-bd_sf"/>
</dbReference>
<dbReference type="Pfam" id="PF09271">
    <property type="entry name" value="LAG1-DNAbind"/>
    <property type="match status" value="1"/>
</dbReference>
<dbReference type="Pfam" id="PF20144">
    <property type="entry name" value="TIG_SUH"/>
    <property type="match status" value="1"/>
</dbReference>
<evidence type="ECO:0000313" key="11">
    <source>
        <dbReference type="Proteomes" id="UP000439903"/>
    </source>
</evidence>
<protein>
    <submittedName>
        <fullName evidence="10">LAG1-DNAbind-domain-containing protein</fullName>
    </submittedName>
</protein>
<dbReference type="GO" id="GO:0000978">
    <property type="term" value="F:RNA polymerase II cis-regulatory region sequence-specific DNA binding"/>
    <property type="evidence" value="ECO:0007669"/>
    <property type="project" value="InterPro"/>
</dbReference>
<dbReference type="InterPro" id="IPR014756">
    <property type="entry name" value="Ig_E-set"/>
</dbReference>
<keyword evidence="4" id="KW-0238">DNA-binding</keyword>
<dbReference type="InterPro" id="IPR015350">
    <property type="entry name" value="Beta-trefoil_DNA-bd_dom"/>
</dbReference>
<feature type="compositionally biased region" description="Low complexity" evidence="7">
    <location>
        <begin position="470"/>
        <end position="480"/>
    </location>
</feature>
<dbReference type="FunFam" id="2.60.40.1450:FF:000003">
    <property type="entry name" value="Related to J kappa-recombination signal binding protein"/>
    <property type="match status" value="1"/>
</dbReference>
<gene>
    <name evidence="10" type="ORF">F8M41_013067</name>
</gene>
<dbReference type="InterPro" id="IPR038007">
    <property type="entry name" value="RBP-Jkappa_IPT"/>
</dbReference>
<dbReference type="InterPro" id="IPR013783">
    <property type="entry name" value="Ig-like_fold"/>
</dbReference>
<dbReference type="InterPro" id="IPR015351">
    <property type="entry name" value="RBP-J/Cbf11/Cbf12_DNA-bd"/>
</dbReference>
<feature type="domain" description="RBP-J/Cbf11/Cbf12 DNA binding" evidence="8">
    <location>
        <begin position="567"/>
        <end position="715"/>
    </location>
</feature>
<dbReference type="InterPro" id="IPR008967">
    <property type="entry name" value="p53-like_TF_DNA-bd_sf"/>
</dbReference>
<evidence type="ECO:0000256" key="5">
    <source>
        <dbReference type="ARBA" id="ARBA00023163"/>
    </source>
</evidence>
<evidence type="ECO:0000256" key="7">
    <source>
        <dbReference type="SAM" id="MobiDB-lite"/>
    </source>
</evidence>
<dbReference type="SUPFAM" id="SSF49417">
    <property type="entry name" value="p53-like transcription factors"/>
    <property type="match status" value="1"/>
</dbReference>
<dbReference type="SMART" id="SM01268">
    <property type="entry name" value="BTD"/>
    <property type="match status" value="1"/>
</dbReference>
<sequence length="1239" mass="135354">MTQYMVHSPFSTELYNSYPVAHSQHAISSVHHLDNMSKPSCNGSDNFSKKRKQDFQYPITAVQECYLPSNQQKSQLIYSQQQSQQLNVAYQQYPSHAMLNSAAWSEYVRSNPSTPTNSPSRSDAQLNNGSQNGAYNMDYLITENLPGNMSLPTSDNTFGLGNLYNSYDTVEHSIPVNAASGFSNSYEYGDITNASIANSTSVGNSPISSPDICGDSSLCHRNQVDDINSTESESRRNSVNDLSYENIHQPLNELAAAAAMISCNRDDKTYTPIVVDPINTTNVRNNRKPHLMPLNITTPPNMYRIGDMSAEFGFDSLASSPSPAVTMPPTPVFFEPGFLDGVDGVTNPTGFTFMNTELPTDQLLESNTISRSHSYDNMSSPQHGSIFTSEKIIDNPQTITPAAITITQPNFAPMLTQTPSTLDVEPDYFSVKPLCQQRSAAKSRRNSSVSNPPIIKAEPRTPALSPPESPGTSMSSTSSSPPSPSPPHTPNYMRRVSISPTIMEEEEDIMASSANTNNLALVVSNYGSDMSSTVNQRLPQGAMVNLMRPVIQQYLNSTNPAAMGEKTVMVLTSKVAQKSYGTEKRFLCPPPTTLILGSNWWSPHNIGHSQSSTTYSPPKISVGISGELGHQQGILECISSSGNPLDPNACSEMAFSGKCVSKHLYINDADEKRKRVEVLVNIQSSMGHDFGTFASKPIKVISKPSKKRQSVKNMELCIHHGTTISLFNRIRSQTVSTKYLGVSMQNNNQTFGPWNYNNGHMQSGQNEQPHPCFVARTGSWDPFIIWIVDPRYVKGKDDHPPQQPTNANFPRPPPAAIKSNNGNPIPIHYNQPIVLQCLTTGMTSPTMIIRKVDKGSMVIGGGILDSNGHGEAEEALGDPVSQLHKVAFQIKDTSMSSPSTSPTFQPLNNQHLPGPGTYLACLGDVVGMQRANEGRKIITQPSTVPINTNFLDMKTNSPIPSPTDISSAVAAAWTSNTTDFSMDSTTLPESAIVTAEGGKVIRKRRVSSSVVVRPTTTLSKAALTKNRRRVNSLSGVASEVDLAKFASVRNSVGHRHHDNAGALWTEDVTDAAVWTIVGTDCASYTFYSPQNLISGSMSPSHHLSSLSLPMPVTPLPSISNILSTTSSSPCSIPTSQLQHSAAPNTITIYGDNFTRDLMVWFGDIPSPRTEFRSKDCLVCWLPEELMYEIEHHNNIKRDISGLQSRHLHWLPNGRMNMSGRPILLSRNDGVVFKTGKVWP</sequence>
<dbReference type="SUPFAM" id="SSF110217">
    <property type="entry name" value="DNA-binding protein LAG-1 (CSL)"/>
    <property type="match status" value="1"/>
</dbReference>
<comment type="subcellular location">
    <subcellularLocation>
        <location evidence="1">Nucleus</location>
    </subcellularLocation>
</comment>
<evidence type="ECO:0000259" key="8">
    <source>
        <dbReference type="SMART" id="SM01267"/>
    </source>
</evidence>
<dbReference type="SMART" id="SM01267">
    <property type="entry name" value="LAG1_DNAbind"/>
    <property type="match status" value="1"/>
</dbReference>
<evidence type="ECO:0000259" key="9">
    <source>
        <dbReference type="SMART" id="SM01268"/>
    </source>
</evidence>
<proteinExistence type="inferred from homology"/>
<keyword evidence="5" id="KW-0804">Transcription</keyword>
<keyword evidence="11" id="KW-1185">Reference proteome</keyword>